<accession>A0ABR9VBP6</accession>
<gene>
    <name evidence="1" type="ORF">IQ227_07530</name>
</gene>
<comment type="caution">
    <text evidence="1">The sequence shown here is derived from an EMBL/GenBank/DDBJ whole genome shotgun (WGS) entry which is preliminary data.</text>
</comment>
<organism evidence="1 2">
    <name type="scientific">Sphaerospermopsis aphanizomenoides LEGE 00250</name>
    <dbReference type="NCBI Taxonomy" id="2777972"/>
    <lineage>
        <taxon>Bacteria</taxon>
        <taxon>Bacillati</taxon>
        <taxon>Cyanobacteriota</taxon>
        <taxon>Cyanophyceae</taxon>
        <taxon>Nostocales</taxon>
        <taxon>Aphanizomenonaceae</taxon>
        <taxon>Sphaerospermopsis</taxon>
        <taxon>Sphaerospermopsis aphanizomenoides</taxon>
    </lineage>
</organism>
<evidence type="ECO:0000313" key="1">
    <source>
        <dbReference type="EMBL" id="MBE9235888.1"/>
    </source>
</evidence>
<dbReference type="EMBL" id="JADEWB010000027">
    <property type="protein sequence ID" value="MBE9235888.1"/>
    <property type="molecule type" value="Genomic_DNA"/>
</dbReference>
<evidence type="ECO:0008006" key="3">
    <source>
        <dbReference type="Google" id="ProtNLM"/>
    </source>
</evidence>
<protein>
    <recommendedName>
        <fullName evidence="3">Toprim domain-containing protein</fullName>
    </recommendedName>
</protein>
<dbReference type="RefSeq" id="WP_190648137.1">
    <property type="nucleotide sequence ID" value="NZ_JADEWB010000027.1"/>
</dbReference>
<proteinExistence type="predicted"/>
<sequence>MVEVIVIVESGADARTATKLAERSYSAIPSVRFANALSQILNDKIKKTKDNLPMTATLVKPTLLFSLKKSNFKNYPILPNHQTTKLSNSLKH</sequence>
<dbReference type="Proteomes" id="UP000606776">
    <property type="component" value="Unassembled WGS sequence"/>
</dbReference>
<keyword evidence="2" id="KW-1185">Reference proteome</keyword>
<name>A0ABR9VBP6_9CYAN</name>
<evidence type="ECO:0000313" key="2">
    <source>
        <dbReference type="Proteomes" id="UP000606776"/>
    </source>
</evidence>
<reference evidence="1 2" key="1">
    <citation type="submission" date="2020-10" db="EMBL/GenBank/DDBJ databases">
        <authorList>
            <person name="Castelo-Branco R."/>
            <person name="Eusebio N."/>
            <person name="Adriana R."/>
            <person name="Vieira A."/>
            <person name="Brugerolle De Fraissinette N."/>
            <person name="Rezende De Castro R."/>
            <person name="Schneider M.P."/>
            <person name="Vasconcelos V."/>
            <person name="Leao P.N."/>
        </authorList>
    </citation>
    <scope>NUCLEOTIDE SEQUENCE [LARGE SCALE GENOMIC DNA]</scope>
    <source>
        <strain evidence="1 2">LEGE 00250</strain>
    </source>
</reference>